<dbReference type="CDD" id="cd08977">
    <property type="entry name" value="SusD"/>
    <property type="match status" value="1"/>
</dbReference>
<evidence type="ECO:0000256" key="1">
    <source>
        <dbReference type="ARBA" id="ARBA00004442"/>
    </source>
</evidence>
<keyword evidence="9" id="KW-1185">Reference proteome</keyword>
<feature type="domain" description="RagB/SusD" evidence="6">
    <location>
        <begin position="343"/>
        <end position="467"/>
    </location>
</feature>
<dbReference type="InterPro" id="IPR012944">
    <property type="entry name" value="SusD_RagB_dom"/>
</dbReference>
<dbReference type="Proteomes" id="UP000242818">
    <property type="component" value="Unassembled WGS sequence"/>
</dbReference>
<dbReference type="InterPro" id="IPR033985">
    <property type="entry name" value="SusD-like_N"/>
</dbReference>
<dbReference type="InterPro" id="IPR011990">
    <property type="entry name" value="TPR-like_helical_dom_sf"/>
</dbReference>
<organism evidence="8 9">
    <name type="scientific">Chitinophaga costaii</name>
    <dbReference type="NCBI Taxonomy" id="1335309"/>
    <lineage>
        <taxon>Bacteria</taxon>
        <taxon>Pseudomonadati</taxon>
        <taxon>Bacteroidota</taxon>
        <taxon>Chitinophagia</taxon>
        <taxon>Chitinophagales</taxon>
        <taxon>Chitinophagaceae</taxon>
        <taxon>Chitinophaga</taxon>
    </lineage>
</organism>
<evidence type="ECO:0000313" key="9">
    <source>
        <dbReference type="Proteomes" id="UP000242818"/>
    </source>
</evidence>
<evidence type="ECO:0000256" key="4">
    <source>
        <dbReference type="ARBA" id="ARBA00023136"/>
    </source>
</evidence>
<dbReference type="Gene3D" id="1.25.40.390">
    <property type="match status" value="1"/>
</dbReference>
<dbReference type="Pfam" id="PF14322">
    <property type="entry name" value="SusD-like_3"/>
    <property type="match status" value="1"/>
</dbReference>
<keyword evidence="3" id="KW-0732">Signal</keyword>
<evidence type="ECO:0000313" key="8">
    <source>
        <dbReference type="EMBL" id="SCC30294.1"/>
    </source>
</evidence>
<evidence type="ECO:0000259" key="7">
    <source>
        <dbReference type="Pfam" id="PF14322"/>
    </source>
</evidence>
<comment type="subcellular location">
    <subcellularLocation>
        <location evidence="1">Cell outer membrane</location>
    </subcellularLocation>
</comment>
<dbReference type="STRING" id="1335309.GA0116948_105255"/>
<evidence type="ECO:0000256" key="3">
    <source>
        <dbReference type="ARBA" id="ARBA00022729"/>
    </source>
</evidence>
<feature type="domain" description="SusD-like N-terminal" evidence="7">
    <location>
        <begin position="29"/>
        <end position="226"/>
    </location>
</feature>
<keyword evidence="5" id="KW-0998">Cell outer membrane</keyword>
<reference evidence="8 9" key="1">
    <citation type="submission" date="2016-08" db="EMBL/GenBank/DDBJ databases">
        <authorList>
            <person name="Seilhamer J.J."/>
        </authorList>
    </citation>
    <scope>NUCLEOTIDE SEQUENCE [LARGE SCALE GENOMIC DNA]</scope>
    <source>
        <strain evidence="8 9">A37T2</strain>
    </source>
</reference>
<dbReference type="Pfam" id="PF07980">
    <property type="entry name" value="SusD_RagB"/>
    <property type="match status" value="1"/>
</dbReference>
<accession>A0A1C4DFZ8</accession>
<dbReference type="PROSITE" id="PS51257">
    <property type="entry name" value="PROKAR_LIPOPROTEIN"/>
    <property type="match status" value="1"/>
</dbReference>
<evidence type="ECO:0000256" key="2">
    <source>
        <dbReference type="ARBA" id="ARBA00006275"/>
    </source>
</evidence>
<dbReference type="AlphaFoldDB" id="A0A1C4DFZ8"/>
<dbReference type="SUPFAM" id="SSF48452">
    <property type="entry name" value="TPR-like"/>
    <property type="match status" value="1"/>
</dbReference>
<keyword evidence="4" id="KW-0472">Membrane</keyword>
<dbReference type="GO" id="GO:0009279">
    <property type="term" value="C:cell outer membrane"/>
    <property type="evidence" value="ECO:0007669"/>
    <property type="project" value="UniProtKB-SubCell"/>
</dbReference>
<evidence type="ECO:0000259" key="6">
    <source>
        <dbReference type="Pfam" id="PF07980"/>
    </source>
</evidence>
<proteinExistence type="inferred from homology"/>
<comment type="similarity">
    <text evidence="2">Belongs to the SusD family.</text>
</comment>
<gene>
    <name evidence="8" type="ORF">GA0116948_105255</name>
</gene>
<sequence>MLQHMKLKYILLYCVGAFTLVICACSGKLDLKPTDELDASTAYKTVTDLNKGLLGAYAGVSFAYIRNSALTSDECTLPADNTSGRNIDTYRWQNDASNTTITAPWEQNYIVIDRLNRVLAAADNINLKAGEEALRNQYKAELLALRAYCHFDLLRNFAEAYHTGALGVPYMFSAGIGSPARDNYEIVLQDIHADLAAAKALMPADFTDVTRITAPAISAIQARVALYNQEWDSARLYSTEAINAVPLATKASYGQIWLDQGTEEVIWKNKRTTDDALYIGDIFYDYGNGVALYVPSFELLDKFDKDNDIRFPWVALENPDNTPGLAPYIVNKYQPEASVVNLADSKLFRTGEMYLIRAEARAELDDLAGAAADLNALRAARINGYTPVSLPDRSSAIDAIYAERFKELAFEGHRYYDLRRRNLTITREPADVVNAAGAITLQPTDKGYIYPIPDAEMKANKNMQQNP</sequence>
<evidence type="ECO:0000256" key="5">
    <source>
        <dbReference type="ARBA" id="ARBA00023237"/>
    </source>
</evidence>
<dbReference type="EMBL" id="FMAR01000005">
    <property type="protein sequence ID" value="SCC30294.1"/>
    <property type="molecule type" value="Genomic_DNA"/>
</dbReference>
<protein>
    <submittedName>
        <fullName evidence="8">Starch-binding associating with outer membrane</fullName>
    </submittedName>
</protein>
<name>A0A1C4DFZ8_9BACT</name>